<dbReference type="PANTHER" id="PTHR21137:SF35">
    <property type="entry name" value="ODORANT RECEPTOR 19A-RELATED"/>
    <property type="match status" value="1"/>
</dbReference>
<comment type="caution">
    <text evidence="10">Lacks conserved residue(s) required for the propagation of feature annotation.</text>
</comment>
<evidence type="ECO:0000256" key="6">
    <source>
        <dbReference type="ARBA" id="ARBA00022989"/>
    </source>
</evidence>
<proteinExistence type="inferred from homology"/>
<dbReference type="GO" id="GO:0005886">
    <property type="term" value="C:plasma membrane"/>
    <property type="evidence" value="ECO:0007669"/>
    <property type="project" value="UniProtKB-SubCell"/>
</dbReference>
<evidence type="ECO:0000256" key="3">
    <source>
        <dbReference type="ARBA" id="ARBA00022606"/>
    </source>
</evidence>
<dbReference type="GO" id="GO:0005549">
    <property type="term" value="F:odorant binding"/>
    <property type="evidence" value="ECO:0007669"/>
    <property type="project" value="InterPro"/>
</dbReference>
<dbReference type="InterPro" id="IPR004117">
    <property type="entry name" value="7tm6_olfct_rcpt"/>
</dbReference>
<feature type="transmembrane region" description="Helical" evidence="10">
    <location>
        <begin position="239"/>
        <end position="261"/>
    </location>
</feature>
<dbReference type="Pfam" id="PF02949">
    <property type="entry name" value="7tm_6"/>
    <property type="match status" value="1"/>
</dbReference>
<evidence type="ECO:0000313" key="11">
    <source>
        <dbReference type="Proteomes" id="UP000694866"/>
    </source>
</evidence>
<name>A0A9R1TGH4_9HYME</name>
<keyword evidence="9 10" id="KW-0807">Transducer</keyword>
<feature type="transmembrane region" description="Helical" evidence="10">
    <location>
        <begin position="134"/>
        <end position="159"/>
    </location>
</feature>
<sequence>MFSIIKIKTMEERLAFIGPLGFYFVNNLKYFFIIHHADLMKKCINHMRGDWMEAVGESEQTVMLESADVGRKLTQVCALFMYSGAIFFQAEKMIEPAPVNSLNVTIRRHIVPRYDYVVDSQISPVYELAYGTHLMYAIFLYTIEVAVCNLATVFVGHICGQVQVMRLKLEQLEQCAIYNNHKGIDDFIASVIQCHVKIFTGNVRTALSEICLVEAIYSVGIICWLEFFCLKGLNDSDILSIITYSTLFLSLSINIFILCYIGEILKNQSESVAELTYRIDWCQIPQRKLSPFILLISMARYPRNITAGGMMEMTLGSFGVENFVRIFPNVADSHRPGYIIFIIILRRKLINYDYPEVTNKYN</sequence>
<dbReference type="GO" id="GO:0004984">
    <property type="term" value="F:olfactory receptor activity"/>
    <property type="evidence" value="ECO:0007669"/>
    <property type="project" value="InterPro"/>
</dbReference>
<evidence type="ECO:0000256" key="1">
    <source>
        <dbReference type="ARBA" id="ARBA00004651"/>
    </source>
</evidence>
<dbReference type="GeneID" id="105269800"/>
<evidence type="ECO:0000256" key="8">
    <source>
        <dbReference type="ARBA" id="ARBA00023170"/>
    </source>
</evidence>
<keyword evidence="3 10" id="KW-0716">Sensory transduction</keyword>
<evidence type="ECO:0000256" key="5">
    <source>
        <dbReference type="ARBA" id="ARBA00022725"/>
    </source>
</evidence>
<keyword evidence="8 10" id="KW-0675">Receptor</keyword>
<keyword evidence="6 10" id="KW-1133">Transmembrane helix</keyword>
<evidence type="ECO:0000313" key="12">
    <source>
        <dbReference type="RefSeq" id="XP_011308631.1"/>
    </source>
</evidence>
<dbReference type="GO" id="GO:0007165">
    <property type="term" value="P:signal transduction"/>
    <property type="evidence" value="ECO:0007669"/>
    <property type="project" value="UniProtKB-KW"/>
</dbReference>
<keyword evidence="2" id="KW-1003">Cell membrane</keyword>
<organism evidence="11 12">
    <name type="scientific">Fopius arisanus</name>
    <dbReference type="NCBI Taxonomy" id="64838"/>
    <lineage>
        <taxon>Eukaryota</taxon>
        <taxon>Metazoa</taxon>
        <taxon>Ecdysozoa</taxon>
        <taxon>Arthropoda</taxon>
        <taxon>Hexapoda</taxon>
        <taxon>Insecta</taxon>
        <taxon>Pterygota</taxon>
        <taxon>Neoptera</taxon>
        <taxon>Endopterygota</taxon>
        <taxon>Hymenoptera</taxon>
        <taxon>Apocrita</taxon>
        <taxon>Ichneumonoidea</taxon>
        <taxon>Braconidae</taxon>
        <taxon>Opiinae</taxon>
        <taxon>Fopius</taxon>
    </lineage>
</organism>
<evidence type="ECO:0000256" key="7">
    <source>
        <dbReference type="ARBA" id="ARBA00023136"/>
    </source>
</evidence>
<evidence type="ECO:0000256" key="9">
    <source>
        <dbReference type="ARBA" id="ARBA00023224"/>
    </source>
</evidence>
<protein>
    <recommendedName>
        <fullName evidence="10">Odorant receptor</fullName>
    </recommendedName>
</protein>
<evidence type="ECO:0000256" key="2">
    <source>
        <dbReference type="ARBA" id="ARBA00022475"/>
    </source>
</evidence>
<dbReference type="Proteomes" id="UP000694866">
    <property type="component" value="Unplaced"/>
</dbReference>
<dbReference type="KEGG" id="fas:105269800"/>
<accession>A0A9R1TGH4</accession>
<dbReference type="AlphaFoldDB" id="A0A9R1TGH4"/>
<feature type="transmembrane region" description="Helical" evidence="10">
    <location>
        <begin position="206"/>
        <end position="227"/>
    </location>
</feature>
<keyword evidence="4 10" id="KW-0812">Transmembrane</keyword>
<comment type="similarity">
    <text evidence="10">Belongs to the insect chemoreceptor superfamily. Heteromeric odorant receptor channel (TC 1.A.69) family.</text>
</comment>
<keyword evidence="7 10" id="KW-0472">Membrane</keyword>
<dbReference type="OrthoDB" id="6617147at2759"/>
<comment type="subcellular location">
    <subcellularLocation>
        <location evidence="1 10">Cell membrane</location>
        <topology evidence="1 10">Multi-pass membrane protein</topology>
    </subcellularLocation>
</comment>
<evidence type="ECO:0000256" key="10">
    <source>
        <dbReference type="RuleBase" id="RU351113"/>
    </source>
</evidence>
<dbReference type="PANTHER" id="PTHR21137">
    <property type="entry name" value="ODORANT RECEPTOR"/>
    <property type="match status" value="1"/>
</dbReference>
<gene>
    <name evidence="12" type="primary">LOC105269800</name>
</gene>
<keyword evidence="5 10" id="KW-0552">Olfaction</keyword>
<keyword evidence="11" id="KW-1185">Reference proteome</keyword>
<reference evidence="12" key="1">
    <citation type="submission" date="2025-08" db="UniProtKB">
        <authorList>
            <consortium name="RefSeq"/>
        </authorList>
    </citation>
    <scope>IDENTIFICATION</scope>
    <source>
        <strain evidence="12">USDA-PBARC FA_bdor</strain>
        <tissue evidence="12">Whole organism</tissue>
    </source>
</reference>
<evidence type="ECO:0000256" key="4">
    <source>
        <dbReference type="ARBA" id="ARBA00022692"/>
    </source>
</evidence>
<dbReference type="RefSeq" id="XP_011308631.1">
    <property type="nucleotide sequence ID" value="XM_011310329.1"/>
</dbReference>